<keyword evidence="12" id="KW-1185">Reference proteome</keyword>
<evidence type="ECO:0000256" key="6">
    <source>
        <dbReference type="ARBA" id="ARBA00023196"/>
    </source>
</evidence>
<evidence type="ECO:0000256" key="4">
    <source>
        <dbReference type="ARBA" id="ARBA00023065"/>
    </source>
</evidence>
<dbReference type="Pfam" id="PF02823">
    <property type="entry name" value="ATP-synt_DE_N"/>
    <property type="match status" value="1"/>
</dbReference>
<dbReference type="Proteomes" id="UP000243540">
    <property type="component" value="Unassembled WGS sequence"/>
</dbReference>
<dbReference type="Gene3D" id="2.60.15.10">
    <property type="entry name" value="F0F1 ATP synthase delta/epsilon subunit, N-terminal"/>
    <property type="match status" value="1"/>
</dbReference>
<dbReference type="InterPro" id="IPR001469">
    <property type="entry name" value="ATP_synth_F1_dsu/esu"/>
</dbReference>
<evidence type="ECO:0000313" key="10">
    <source>
        <dbReference type="EMBL" id="OZG53843.1"/>
    </source>
</evidence>
<dbReference type="NCBIfam" id="NF009977">
    <property type="entry name" value="PRK13442.1"/>
    <property type="match status" value="1"/>
</dbReference>
<evidence type="ECO:0000313" key="11">
    <source>
        <dbReference type="Proteomes" id="UP000243540"/>
    </source>
</evidence>
<keyword evidence="4" id="KW-0406">Ion transport</keyword>
<comment type="similarity">
    <text evidence="2">Belongs to the ATPase epsilon chain family.</text>
</comment>
<proteinExistence type="inferred from homology"/>
<reference evidence="9 11" key="2">
    <citation type="submission" date="2017-04" db="EMBL/GenBank/DDBJ databases">
        <title>Draft genome sequences of Alloscardovia macacae UMA81211 and UMA81212 isolated from the feces of a rhesus macaque (Macaca mulatta).</title>
        <authorList>
            <person name="Albert K."/>
            <person name="Sela D.A."/>
        </authorList>
    </citation>
    <scope>NUCLEOTIDE SEQUENCE [LARGE SCALE GENOMIC DNA]</scope>
    <source>
        <strain evidence="9 11">UMA81212</strain>
    </source>
</reference>
<keyword evidence="7" id="KW-0066">ATP synthesis</keyword>
<evidence type="ECO:0000256" key="5">
    <source>
        <dbReference type="ARBA" id="ARBA00023136"/>
    </source>
</evidence>
<evidence type="ECO:0000313" key="9">
    <source>
        <dbReference type="EMBL" id="OTA29841.1"/>
    </source>
</evidence>
<evidence type="ECO:0000313" key="12">
    <source>
        <dbReference type="Proteomes" id="UP000243657"/>
    </source>
</evidence>
<keyword evidence="6" id="KW-0139">CF(1)</keyword>
<dbReference type="STRING" id="1160091.B9T39_01810"/>
<keyword evidence="5" id="KW-0472">Membrane</keyword>
<dbReference type="PANTHER" id="PTHR13822">
    <property type="entry name" value="ATP SYNTHASE DELTA/EPSILON CHAIN"/>
    <property type="match status" value="1"/>
</dbReference>
<dbReference type="PANTHER" id="PTHR13822:SF10">
    <property type="entry name" value="ATP SYNTHASE EPSILON CHAIN, CHLOROPLASTIC"/>
    <property type="match status" value="1"/>
</dbReference>
<evidence type="ECO:0000259" key="8">
    <source>
        <dbReference type="Pfam" id="PF02823"/>
    </source>
</evidence>
<protein>
    <submittedName>
        <fullName evidence="10">ATP synthase F0F1 subunit epsilon</fullName>
    </submittedName>
</protein>
<dbReference type="EMBL" id="NEKC01000003">
    <property type="protein sequence ID" value="OTA29841.1"/>
    <property type="molecule type" value="Genomic_DNA"/>
</dbReference>
<comment type="subcellular location">
    <subcellularLocation>
        <location evidence="1">Cell membrane</location>
        <topology evidence="1">Peripheral membrane protein</topology>
    </subcellularLocation>
</comment>
<dbReference type="CDD" id="cd12152">
    <property type="entry name" value="F1-ATPase_delta"/>
    <property type="match status" value="1"/>
</dbReference>
<gene>
    <name evidence="10" type="ORF">ALMA_1085</name>
    <name evidence="9" type="ORF">B9T39_01810</name>
</gene>
<dbReference type="SUPFAM" id="SSF51344">
    <property type="entry name" value="Epsilon subunit of F1F0-ATP synthase N-terminal domain"/>
    <property type="match status" value="1"/>
</dbReference>
<dbReference type="EMBL" id="MWWT01000007">
    <property type="protein sequence ID" value="OZG53843.1"/>
    <property type="molecule type" value="Genomic_DNA"/>
</dbReference>
<dbReference type="OrthoDB" id="9791445at2"/>
<feature type="domain" description="ATP synthase F1 complex delta/epsilon subunit N-terminal" evidence="8">
    <location>
        <begin position="9"/>
        <end position="87"/>
    </location>
</feature>
<dbReference type="GO" id="GO:0005886">
    <property type="term" value="C:plasma membrane"/>
    <property type="evidence" value="ECO:0007669"/>
    <property type="project" value="UniProtKB-SubCell"/>
</dbReference>
<evidence type="ECO:0000256" key="2">
    <source>
        <dbReference type="ARBA" id="ARBA00005712"/>
    </source>
</evidence>
<organism evidence="9 11">
    <name type="scientific">Alloscardovia macacae</name>
    <dbReference type="NCBI Taxonomy" id="1160091"/>
    <lineage>
        <taxon>Bacteria</taxon>
        <taxon>Bacillati</taxon>
        <taxon>Actinomycetota</taxon>
        <taxon>Actinomycetes</taxon>
        <taxon>Bifidobacteriales</taxon>
        <taxon>Bifidobacteriaceae</taxon>
        <taxon>Alloscardovia</taxon>
    </lineage>
</organism>
<dbReference type="InterPro" id="IPR036771">
    <property type="entry name" value="ATPsynth_dsu/esu_N"/>
</dbReference>
<dbReference type="AlphaFoldDB" id="A0A1Y2STX5"/>
<dbReference type="GO" id="GO:0046933">
    <property type="term" value="F:proton-transporting ATP synthase activity, rotational mechanism"/>
    <property type="evidence" value="ECO:0007669"/>
    <property type="project" value="InterPro"/>
</dbReference>
<evidence type="ECO:0000256" key="7">
    <source>
        <dbReference type="ARBA" id="ARBA00023310"/>
    </source>
</evidence>
<evidence type="ECO:0000256" key="3">
    <source>
        <dbReference type="ARBA" id="ARBA00022448"/>
    </source>
</evidence>
<dbReference type="GO" id="GO:0045259">
    <property type="term" value="C:proton-transporting ATP synthase complex"/>
    <property type="evidence" value="ECO:0007669"/>
    <property type="project" value="UniProtKB-KW"/>
</dbReference>
<dbReference type="Proteomes" id="UP000243657">
    <property type="component" value="Unassembled WGS sequence"/>
</dbReference>
<keyword evidence="3" id="KW-0813">Transport</keyword>
<comment type="caution">
    <text evidence="9">The sequence shown here is derived from an EMBL/GenBank/DDBJ whole genome shotgun (WGS) entry which is preliminary data.</text>
</comment>
<name>A0A1Y2STX5_9BIFI</name>
<sequence>MAQTAGRTMDVNIVAEDRPLWSGQATSVVVPALGGYMGILPDHEPVLAIVGAGTISVTCVDEEKSFPVEGGFISFEENTLTIGVDKAFC</sequence>
<reference evidence="10 12" key="1">
    <citation type="journal article" date="2017" name="BMC Genomics">
        <title>Comparative genomic and phylogenomic analyses of the Bifidobacteriaceae family.</title>
        <authorList>
            <person name="Lugli G.A."/>
            <person name="Milani C."/>
            <person name="Turroni F."/>
            <person name="Duranti S."/>
            <person name="Mancabelli L."/>
            <person name="Mangifesta M."/>
            <person name="Ferrario C."/>
            <person name="Modesto M."/>
            <person name="Mattarelli P."/>
            <person name="Jiri K."/>
            <person name="van Sinderen D."/>
            <person name="Ventura M."/>
        </authorList>
    </citation>
    <scope>NUCLEOTIDE SEQUENCE [LARGE SCALE GENOMIC DNA]</scope>
    <source>
        <strain evidence="10 12">DSM 24762</strain>
    </source>
</reference>
<evidence type="ECO:0000256" key="1">
    <source>
        <dbReference type="ARBA" id="ARBA00004202"/>
    </source>
</evidence>
<accession>A0A1Y2STX5</accession>
<dbReference type="RefSeq" id="WP_086106127.1">
    <property type="nucleotide sequence ID" value="NZ_JBHLWS010000004.1"/>
</dbReference>
<dbReference type="InterPro" id="IPR020546">
    <property type="entry name" value="ATP_synth_F1_dsu/esu_N"/>
</dbReference>